<name>U5CWB1_AMBTC</name>
<gene>
    <name evidence="1" type="ORF">AMTR_s00033p00141570</name>
</gene>
<accession>U5CWB1</accession>
<protein>
    <submittedName>
        <fullName evidence="1">Uncharacterized protein</fullName>
    </submittedName>
</protein>
<keyword evidence="2" id="KW-1185">Reference proteome</keyword>
<dbReference type="Gramene" id="ERN14240">
    <property type="protein sequence ID" value="ERN14240"/>
    <property type="gene ID" value="AMTR_s00033p00141570"/>
</dbReference>
<dbReference type="AlphaFoldDB" id="U5CWB1"/>
<sequence length="250" mass="28278">MLCKDNQIKVQFAQVKEWPLRGQGNQSRLRLVIYVLLSFANPAYVVDGVGSNEPMDSDLSMIHHLNDDICALSERVTTQKSSIRKERHEVDLETTWETRKSKRKVAFSASPEWAAMNDDSFASTVEVDKMVDEALDVMAMRVIERASKWASQKNAALYEAQDQIAFLRRSLEEVHPQKEEEHANASRAQAEVKELCLRAQADAKSTQAEVLKAHAEAKDAHFQKEAAQAEVLAMKVRDRRSQIARSSPKN</sequence>
<dbReference type="Proteomes" id="UP000017836">
    <property type="component" value="Unassembled WGS sequence"/>
</dbReference>
<proteinExistence type="predicted"/>
<evidence type="ECO:0000313" key="1">
    <source>
        <dbReference type="EMBL" id="ERN14240.1"/>
    </source>
</evidence>
<evidence type="ECO:0000313" key="2">
    <source>
        <dbReference type="Proteomes" id="UP000017836"/>
    </source>
</evidence>
<reference evidence="2" key="1">
    <citation type="journal article" date="2013" name="Science">
        <title>The Amborella genome and the evolution of flowering plants.</title>
        <authorList>
            <consortium name="Amborella Genome Project"/>
        </authorList>
    </citation>
    <scope>NUCLEOTIDE SEQUENCE [LARGE SCALE GENOMIC DNA]</scope>
</reference>
<dbReference type="EMBL" id="KI392557">
    <property type="protein sequence ID" value="ERN14240.1"/>
    <property type="molecule type" value="Genomic_DNA"/>
</dbReference>
<organism evidence="1 2">
    <name type="scientific">Amborella trichopoda</name>
    <dbReference type="NCBI Taxonomy" id="13333"/>
    <lineage>
        <taxon>Eukaryota</taxon>
        <taxon>Viridiplantae</taxon>
        <taxon>Streptophyta</taxon>
        <taxon>Embryophyta</taxon>
        <taxon>Tracheophyta</taxon>
        <taxon>Spermatophyta</taxon>
        <taxon>Magnoliopsida</taxon>
        <taxon>Amborellales</taxon>
        <taxon>Amborellaceae</taxon>
        <taxon>Amborella</taxon>
    </lineage>
</organism>
<dbReference type="HOGENOM" id="CLU_1168428_0_0_1"/>